<feature type="transmembrane region" description="Helical" evidence="1">
    <location>
        <begin position="398"/>
        <end position="418"/>
    </location>
</feature>
<dbReference type="OrthoDB" id="3725302at2"/>
<feature type="transmembrane region" description="Helical" evidence="1">
    <location>
        <begin position="189"/>
        <end position="211"/>
    </location>
</feature>
<feature type="transmembrane region" description="Helical" evidence="1">
    <location>
        <begin position="315"/>
        <end position="348"/>
    </location>
</feature>
<reference evidence="2 3" key="1">
    <citation type="submission" date="2019-09" db="EMBL/GenBank/DDBJ databases">
        <title>Mumia zhuanghuii sp. nov. isolated from the intestinal contents of plateau pika (Ochotona curzoniae) in the Qinghai-Tibet plateau of China.</title>
        <authorList>
            <person name="Tian Z."/>
        </authorList>
    </citation>
    <scope>NUCLEOTIDE SEQUENCE [LARGE SCALE GENOMIC DNA]</scope>
    <source>
        <strain evidence="3">350</strain>
    </source>
</reference>
<name>A0A5Q6S4E9_9ACTN</name>
<evidence type="ECO:0000256" key="1">
    <source>
        <dbReference type="SAM" id="Phobius"/>
    </source>
</evidence>
<feature type="transmembrane region" description="Helical" evidence="1">
    <location>
        <begin position="40"/>
        <end position="59"/>
    </location>
</feature>
<organism evidence="2 3">
    <name type="scientific">Mumia zhuanghuii</name>
    <dbReference type="NCBI Taxonomy" id="2585211"/>
    <lineage>
        <taxon>Bacteria</taxon>
        <taxon>Bacillati</taxon>
        <taxon>Actinomycetota</taxon>
        <taxon>Actinomycetes</taxon>
        <taxon>Propionibacteriales</taxon>
        <taxon>Nocardioidaceae</taxon>
        <taxon>Mumia</taxon>
    </lineage>
</organism>
<evidence type="ECO:0008006" key="4">
    <source>
        <dbReference type="Google" id="ProtNLM"/>
    </source>
</evidence>
<feature type="transmembrane region" description="Helical" evidence="1">
    <location>
        <begin position="461"/>
        <end position="485"/>
    </location>
</feature>
<dbReference type="RefSeq" id="WP_149768401.1">
    <property type="nucleotide sequence ID" value="NZ_VDFQ02000001.1"/>
</dbReference>
<feature type="transmembrane region" description="Helical" evidence="1">
    <location>
        <begin position="156"/>
        <end position="177"/>
    </location>
</feature>
<feature type="transmembrane region" description="Helical" evidence="1">
    <location>
        <begin position="368"/>
        <end position="391"/>
    </location>
</feature>
<accession>A0A5Q6S4E9</accession>
<feature type="transmembrane region" description="Helical" evidence="1">
    <location>
        <begin position="127"/>
        <end position="150"/>
    </location>
</feature>
<dbReference type="Pfam" id="PF19814">
    <property type="entry name" value="DUF6297"/>
    <property type="match status" value="1"/>
</dbReference>
<feature type="transmembrane region" description="Helical" evidence="1">
    <location>
        <begin position="217"/>
        <end position="238"/>
    </location>
</feature>
<evidence type="ECO:0000313" key="2">
    <source>
        <dbReference type="EMBL" id="KAA1425226.1"/>
    </source>
</evidence>
<sequence>MSETVAAAAAVPSVRAFRRQLTRARRAHANKTWLQVAEDAYVALFTLAMLGVVVGAAIAQVHHELLGCPTAGCAAVREELPVVVALGTVGAVLHALASIGPVVSGSATGQWVLATPVARGGLLRRPYAAALGVAVAVCVAFPGVALAGTIASPATIVAVLVGAVGTGLLTTALATAAQPHPGLRRAVGVTGDALLLGALVLAAAIAYGLSWELTVDASVSLAVAGVVVVAGLVAAVLATRRISRLSRADVEPGGALVAGLTGAAYGLDLSLVGELLTARRFRLLGARRSRRGLGRGFGAVVVREGMRLARSPRRLLGLAAAAVVVQVGAAVGLGSLAVLVAALAGYAATRWTTASLRIVWRSPGLRRAFGLDDLALLVALAVPGGVVAALWSVGITMLLPGGSVVEVVVLTLAIWSGIVRSAASAAPRFDGPLVTSPMGALPPGMIVSVVRGPDVAVLGSLALTLGASTLWSVAVAVLVAAFALWRAINAVGDTRPYTERLQEATAEKRRS</sequence>
<protein>
    <recommendedName>
        <fullName evidence="4">ABC-2 type transport system permease protein</fullName>
    </recommendedName>
</protein>
<dbReference type="Proteomes" id="UP000307768">
    <property type="component" value="Unassembled WGS sequence"/>
</dbReference>
<evidence type="ECO:0000313" key="3">
    <source>
        <dbReference type="Proteomes" id="UP000307768"/>
    </source>
</evidence>
<dbReference type="InterPro" id="IPR046264">
    <property type="entry name" value="DUF6297"/>
</dbReference>
<gene>
    <name evidence="2" type="ORF">FE697_004990</name>
</gene>
<dbReference type="EMBL" id="VDFQ02000001">
    <property type="protein sequence ID" value="KAA1425226.1"/>
    <property type="molecule type" value="Genomic_DNA"/>
</dbReference>
<proteinExistence type="predicted"/>
<keyword evidence="1" id="KW-1133">Transmembrane helix</keyword>
<keyword evidence="1" id="KW-0472">Membrane</keyword>
<dbReference type="AlphaFoldDB" id="A0A5Q6S4E9"/>
<comment type="caution">
    <text evidence="2">The sequence shown here is derived from an EMBL/GenBank/DDBJ whole genome shotgun (WGS) entry which is preliminary data.</text>
</comment>
<keyword evidence="1" id="KW-0812">Transmembrane</keyword>